<protein>
    <submittedName>
        <fullName evidence="1">Uncharacterized protein</fullName>
    </submittedName>
</protein>
<dbReference type="RefSeq" id="WP_053925549.1">
    <property type="nucleotide sequence ID" value="NZ_LGKG01000146.1"/>
</dbReference>
<proteinExistence type="predicted"/>
<keyword evidence="2" id="KW-1185">Reference proteome</keyword>
<reference evidence="2" key="1">
    <citation type="submission" date="2015-07" db="EMBL/GenBank/DDBJ databases">
        <authorList>
            <person name="Ju K.-S."/>
            <person name="Doroghazi J.R."/>
            <person name="Metcalf W.W."/>
        </authorList>
    </citation>
    <scope>NUCLEOTIDE SEQUENCE [LARGE SCALE GENOMIC DNA]</scope>
    <source>
        <strain evidence="2">NRRL ISP-5002</strain>
    </source>
</reference>
<organism evidence="1 2">
    <name type="scientific">Streptomyces chattanoogensis</name>
    <dbReference type="NCBI Taxonomy" id="66876"/>
    <lineage>
        <taxon>Bacteria</taxon>
        <taxon>Bacillati</taxon>
        <taxon>Actinomycetota</taxon>
        <taxon>Actinomycetes</taxon>
        <taxon>Kitasatosporales</taxon>
        <taxon>Streptomycetaceae</taxon>
        <taxon>Streptomyces</taxon>
    </lineage>
</organism>
<dbReference type="EMBL" id="LGKG01000146">
    <property type="protein sequence ID" value="KPC61575.1"/>
    <property type="molecule type" value="Genomic_DNA"/>
</dbReference>
<sequence length="275" mass="29041">MTTDTADAGVGLTPLLGDWLSTDGPTSSGFARLTVGGHGGSVRVRAFVGGDPAPRDWGDAPAVLHTTLGVARSALTAAFDLGFLRTVVSAHHKGGILVVTTSNVFSETDERTRADYWTREFFHRSHGRFGPSGLNGAGTGRADDRPKATRPVTALDAAPLVGSWINFDRATTGIVHAEVAEQQGRLTVRLREADGSDWGALPVIPLAADTAGGRAIGFRAEPELGPEHGSRQVYLCSYLNRGLLTIDVHAATPGDPSANVMYRAHFHRPDEQSAA</sequence>
<dbReference type="PATRIC" id="fig|66876.3.peg.5119"/>
<accession>A0A0N0XWF4</accession>
<evidence type="ECO:0000313" key="1">
    <source>
        <dbReference type="EMBL" id="KPC61575.1"/>
    </source>
</evidence>
<evidence type="ECO:0000313" key="2">
    <source>
        <dbReference type="Proteomes" id="UP000037982"/>
    </source>
</evidence>
<comment type="caution">
    <text evidence="1">The sequence shown here is derived from an EMBL/GenBank/DDBJ whole genome shotgun (WGS) entry which is preliminary data.</text>
</comment>
<dbReference type="AlphaFoldDB" id="A0A0N0XWF4"/>
<dbReference type="Proteomes" id="UP000037982">
    <property type="component" value="Unassembled WGS sequence"/>
</dbReference>
<name>A0A0N0XWF4_9ACTN</name>
<gene>
    <name evidence="1" type="ORF">ADL29_23365</name>
</gene>